<dbReference type="RefSeq" id="WP_200826098.1">
    <property type="nucleotide sequence ID" value="NZ_FWXV01000019.1"/>
</dbReference>
<dbReference type="EMBL" id="FWXV01000019">
    <property type="protein sequence ID" value="SMD27045.1"/>
    <property type="molecule type" value="Genomic_DNA"/>
</dbReference>
<sequence>MPNAGSLPSAVSAPARILIVGKRHLRRVMDGYIVHHNAGCSHQGDGLELHAPDDEQNVIPFPTPADRIRRRRVLGGLLNKYQQAA</sequence>
<proteinExistence type="predicted"/>
<gene>
    <name evidence="1" type="ORF">SAMN05661093_10642</name>
</gene>
<evidence type="ECO:0000313" key="1">
    <source>
        <dbReference type="EMBL" id="SMD27045.1"/>
    </source>
</evidence>
<keyword evidence="2" id="KW-1185">Reference proteome</keyword>
<dbReference type="AlphaFoldDB" id="A0A1W2FYP6"/>
<protein>
    <submittedName>
        <fullName evidence="1">Uncharacterized protein</fullName>
    </submittedName>
</protein>
<reference evidence="1 2" key="1">
    <citation type="submission" date="2017-04" db="EMBL/GenBank/DDBJ databases">
        <authorList>
            <person name="Afonso C.L."/>
            <person name="Miller P.J."/>
            <person name="Scott M.A."/>
            <person name="Spackman E."/>
            <person name="Goraichik I."/>
            <person name="Dimitrov K.M."/>
            <person name="Suarez D.L."/>
            <person name="Swayne D.E."/>
        </authorList>
    </citation>
    <scope>NUCLEOTIDE SEQUENCE [LARGE SCALE GENOMIC DNA]</scope>
    <source>
        <strain evidence="1 2">DSM 43828</strain>
    </source>
</reference>
<dbReference type="Proteomes" id="UP000192674">
    <property type="component" value="Unassembled WGS sequence"/>
</dbReference>
<accession>A0A1W2FYP6</accession>
<organism evidence="1 2">
    <name type="scientific">Kibdelosporangium aridum</name>
    <dbReference type="NCBI Taxonomy" id="2030"/>
    <lineage>
        <taxon>Bacteria</taxon>
        <taxon>Bacillati</taxon>
        <taxon>Actinomycetota</taxon>
        <taxon>Actinomycetes</taxon>
        <taxon>Pseudonocardiales</taxon>
        <taxon>Pseudonocardiaceae</taxon>
        <taxon>Kibdelosporangium</taxon>
    </lineage>
</organism>
<name>A0A1W2FYP6_KIBAR</name>
<evidence type="ECO:0000313" key="2">
    <source>
        <dbReference type="Proteomes" id="UP000192674"/>
    </source>
</evidence>